<evidence type="ECO:0000313" key="1">
    <source>
        <dbReference type="EMBL" id="KAJ3558153.1"/>
    </source>
</evidence>
<dbReference type="Proteomes" id="UP001148662">
    <property type="component" value="Unassembled WGS sequence"/>
</dbReference>
<protein>
    <submittedName>
        <fullName evidence="1">Uncharacterized protein</fullName>
    </submittedName>
</protein>
<reference evidence="1" key="1">
    <citation type="submission" date="2022-07" db="EMBL/GenBank/DDBJ databases">
        <title>Genome Sequence of Phlebia brevispora.</title>
        <authorList>
            <person name="Buettner E."/>
        </authorList>
    </citation>
    <scope>NUCLEOTIDE SEQUENCE</scope>
    <source>
        <strain evidence="1">MPL23</strain>
    </source>
</reference>
<organism evidence="1 2">
    <name type="scientific">Phlebia brevispora</name>
    <dbReference type="NCBI Taxonomy" id="194682"/>
    <lineage>
        <taxon>Eukaryota</taxon>
        <taxon>Fungi</taxon>
        <taxon>Dikarya</taxon>
        <taxon>Basidiomycota</taxon>
        <taxon>Agaricomycotina</taxon>
        <taxon>Agaricomycetes</taxon>
        <taxon>Polyporales</taxon>
        <taxon>Meruliaceae</taxon>
        <taxon>Phlebia</taxon>
    </lineage>
</organism>
<comment type="caution">
    <text evidence="1">The sequence shown here is derived from an EMBL/GenBank/DDBJ whole genome shotgun (WGS) entry which is preliminary data.</text>
</comment>
<keyword evidence="2" id="KW-1185">Reference proteome</keyword>
<accession>A0ACC1TCQ6</accession>
<gene>
    <name evidence="1" type="ORF">NM688_g1094</name>
</gene>
<proteinExistence type="predicted"/>
<name>A0ACC1TCQ6_9APHY</name>
<evidence type="ECO:0000313" key="2">
    <source>
        <dbReference type="Proteomes" id="UP001148662"/>
    </source>
</evidence>
<sequence length="762" mass="85175">MTTSESPSSPHSQSLHQRKNSNALENSPEKENQSPQLKRPLPVPKEVQPVPASSFYGTSSKQSKAQPLTAGSSHTVYAESLTPPPPYHAKETSPFRQPELVAEEPIPPLIPTENAGGSSDNWSMDNNEWGNVTATPWDSVYAHGGWNSTPSQSVDIDGRDAEEELNWADKEVRERCKRPGPGVLPPLLTQLLHNPDHTLYSVTAHVPDVSATASRSSTRSTSSSVTSSPNACRACSSSISRRSTARDPTSTRVLLQRAQWLGPFALAVVFSASTHRAVVHANVYERAVDARTLMTPYKRSDWEQDVRQKQRRRKMTIHMDDEGREIPPPSMASAETEQRAEEEADMLDLYLCCQCSTYCLVSDVIPGVIPVRYLEEFNKDKLENPPPGKTGDLSLITGWETVITILSNKLWKNETRVLPVARPKFRSKIGWNLAVRRIFEALDFKIDMVNSSASKPEESLCSPPIELSTPEGRRSRAKMLRAWVEINAWLTLYEKSRPRDDASFVPSPLSANVESATEAIQTALGAHINQSMARLGVITNVLQPRTTHVRVSRAMPLRPSQHISSLHALLQDRGHNERSRRLSPRPAGDAHCGEERSRHRFTTEDLEQAISLLGFGKDNILSVELDEDVDDQFIIDAWKNAQKRAWRAFRALGPESIRRLKSFIHSRVQLRRVAAICRVHGRDDGGAASWICEHAHLCFLLREVCGHLERAKLEPKLDHKRQLLAYGRDSALEKRLRLSFASQYVRKLASSHASHGFSTCAH</sequence>
<dbReference type="EMBL" id="JANHOG010000107">
    <property type="protein sequence ID" value="KAJ3558153.1"/>
    <property type="molecule type" value="Genomic_DNA"/>
</dbReference>